<dbReference type="EMBL" id="PDCK01000040">
    <property type="protein sequence ID" value="PRQ50172.1"/>
    <property type="molecule type" value="Genomic_DNA"/>
</dbReference>
<name>A0A2P6RUS0_ROSCH</name>
<comment type="caution">
    <text evidence="2">The sequence shown here is derived from an EMBL/GenBank/DDBJ whole genome shotgun (WGS) entry which is preliminary data.</text>
</comment>
<sequence>MGSLNPILASAEKPRLDSQKHKIGRSPTKPGADSKQNRFTLSQKLRIRFVQLLS</sequence>
<dbReference type="Proteomes" id="UP000238479">
    <property type="component" value="Chromosome 2"/>
</dbReference>
<dbReference type="AlphaFoldDB" id="A0A2P6RUS0"/>
<feature type="region of interest" description="Disordered" evidence="1">
    <location>
        <begin position="1"/>
        <end position="38"/>
    </location>
</feature>
<reference evidence="2 3" key="1">
    <citation type="journal article" date="2018" name="Nat. Genet.">
        <title>The Rosa genome provides new insights in the design of modern roses.</title>
        <authorList>
            <person name="Bendahmane M."/>
        </authorList>
    </citation>
    <scope>NUCLEOTIDE SEQUENCE [LARGE SCALE GENOMIC DNA]</scope>
    <source>
        <strain evidence="3">cv. Old Blush</strain>
    </source>
</reference>
<evidence type="ECO:0000256" key="1">
    <source>
        <dbReference type="SAM" id="MobiDB-lite"/>
    </source>
</evidence>
<keyword evidence="3" id="KW-1185">Reference proteome</keyword>
<evidence type="ECO:0000313" key="3">
    <source>
        <dbReference type="Proteomes" id="UP000238479"/>
    </source>
</evidence>
<proteinExistence type="predicted"/>
<dbReference type="Gramene" id="PRQ50172">
    <property type="protein sequence ID" value="PRQ50172"/>
    <property type="gene ID" value="RchiOBHm_Chr2g0130211"/>
</dbReference>
<gene>
    <name evidence="2" type="ORF">RchiOBHm_Chr2g0130211</name>
</gene>
<evidence type="ECO:0000313" key="2">
    <source>
        <dbReference type="EMBL" id="PRQ50172.1"/>
    </source>
</evidence>
<organism evidence="2 3">
    <name type="scientific">Rosa chinensis</name>
    <name type="common">China rose</name>
    <dbReference type="NCBI Taxonomy" id="74649"/>
    <lineage>
        <taxon>Eukaryota</taxon>
        <taxon>Viridiplantae</taxon>
        <taxon>Streptophyta</taxon>
        <taxon>Embryophyta</taxon>
        <taxon>Tracheophyta</taxon>
        <taxon>Spermatophyta</taxon>
        <taxon>Magnoliopsida</taxon>
        <taxon>eudicotyledons</taxon>
        <taxon>Gunneridae</taxon>
        <taxon>Pentapetalae</taxon>
        <taxon>rosids</taxon>
        <taxon>fabids</taxon>
        <taxon>Rosales</taxon>
        <taxon>Rosaceae</taxon>
        <taxon>Rosoideae</taxon>
        <taxon>Rosoideae incertae sedis</taxon>
        <taxon>Rosa</taxon>
    </lineage>
</organism>
<accession>A0A2P6RUS0</accession>
<protein>
    <submittedName>
        <fullName evidence="2">Uncharacterized protein</fullName>
    </submittedName>
</protein>